<dbReference type="Pfam" id="PF03358">
    <property type="entry name" value="FMN_red"/>
    <property type="match status" value="1"/>
</dbReference>
<dbReference type="EMBL" id="CP066681">
    <property type="protein sequence ID" value="QQG36498.1"/>
    <property type="molecule type" value="Genomic_DNA"/>
</dbReference>
<feature type="domain" description="NADPH-dependent FMN reductase-like" evidence="1">
    <location>
        <begin position="2"/>
        <end position="146"/>
    </location>
</feature>
<dbReference type="GO" id="GO:0005829">
    <property type="term" value="C:cytosol"/>
    <property type="evidence" value="ECO:0007669"/>
    <property type="project" value="TreeGrafter"/>
</dbReference>
<dbReference type="SUPFAM" id="SSF52218">
    <property type="entry name" value="Flavoproteins"/>
    <property type="match status" value="1"/>
</dbReference>
<dbReference type="PANTHER" id="PTHR30543:SF21">
    <property type="entry name" value="NAD(P)H-DEPENDENT FMN REDUCTASE LOT6"/>
    <property type="match status" value="1"/>
</dbReference>
<dbReference type="InterPro" id="IPR005025">
    <property type="entry name" value="FMN_Rdtase-like_dom"/>
</dbReference>
<sequence>MMKIAVVVGSLRKNSYNKKLARALEKLAMGKMSFTYVDIASLPLFNQDLEADLPPAVMKLKADIESADGVLFVTPEYNRSIPGVLKNAIDWASRPYGQSSWAGRPAAICGTSPGAIGTAVAQMHLRSIASGFLDMPVLGQPEIYITYKDEYFDADQNVVNDATRKFLQGFLDKFASWVALHAAACRCAPRYSRLRRNISQGSARLYRHTTEPRFYKRRRICGFFCLWPA</sequence>
<evidence type="ECO:0000259" key="1">
    <source>
        <dbReference type="Pfam" id="PF03358"/>
    </source>
</evidence>
<organism evidence="2 3">
    <name type="scientific">Micavibrio aeruginosavorus</name>
    <dbReference type="NCBI Taxonomy" id="349221"/>
    <lineage>
        <taxon>Bacteria</taxon>
        <taxon>Pseudomonadati</taxon>
        <taxon>Bdellovibrionota</taxon>
        <taxon>Bdellovibrionia</taxon>
        <taxon>Bdellovibrionales</taxon>
        <taxon>Pseudobdellovibrionaceae</taxon>
        <taxon>Micavibrio</taxon>
    </lineage>
</organism>
<gene>
    <name evidence="2" type="ORF">HYS17_01515</name>
</gene>
<dbReference type="InterPro" id="IPR050712">
    <property type="entry name" value="NAD(P)H-dep_reductase"/>
</dbReference>
<evidence type="ECO:0000313" key="2">
    <source>
        <dbReference type="EMBL" id="QQG36498.1"/>
    </source>
</evidence>
<protein>
    <submittedName>
        <fullName evidence="2">NAD(P)H-dependent oxidoreductase</fullName>
    </submittedName>
</protein>
<dbReference type="GO" id="GO:0010181">
    <property type="term" value="F:FMN binding"/>
    <property type="evidence" value="ECO:0007669"/>
    <property type="project" value="TreeGrafter"/>
</dbReference>
<dbReference type="Proteomes" id="UP000595362">
    <property type="component" value="Chromosome"/>
</dbReference>
<dbReference type="InterPro" id="IPR029039">
    <property type="entry name" value="Flavoprotein-like_sf"/>
</dbReference>
<name>A0A7T5UIB2_9BACT</name>
<dbReference type="GO" id="GO:0016491">
    <property type="term" value="F:oxidoreductase activity"/>
    <property type="evidence" value="ECO:0007669"/>
    <property type="project" value="InterPro"/>
</dbReference>
<dbReference type="AlphaFoldDB" id="A0A7T5UIB2"/>
<proteinExistence type="predicted"/>
<reference evidence="2 3" key="1">
    <citation type="submission" date="2020-07" db="EMBL/GenBank/DDBJ databases">
        <title>Huge and variable diversity of episymbiotic CPR bacteria and DPANN archaea in groundwater ecosystems.</title>
        <authorList>
            <person name="He C.Y."/>
            <person name="Keren R."/>
            <person name="Whittaker M."/>
            <person name="Farag I.F."/>
            <person name="Doudna J."/>
            <person name="Cate J.H.D."/>
            <person name="Banfield J.F."/>
        </authorList>
    </citation>
    <scope>NUCLEOTIDE SEQUENCE [LARGE SCALE GENOMIC DNA]</scope>
    <source>
        <strain evidence="2">NC_groundwater_70_Ag_B-0.1um_54_66</strain>
    </source>
</reference>
<evidence type="ECO:0000313" key="3">
    <source>
        <dbReference type="Proteomes" id="UP000595362"/>
    </source>
</evidence>
<dbReference type="PANTHER" id="PTHR30543">
    <property type="entry name" value="CHROMATE REDUCTASE"/>
    <property type="match status" value="1"/>
</dbReference>
<dbReference type="Gene3D" id="3.40.50.360">
    <property type="match status" value="1"/>
</dbReference>
<accession>A0A7T5UIB2</accession>